<comment type="caution">
    <text evidence="2">The sequence shown here is derived from an EMBL/GenBank/DDBJ whole genome shotgun (WGS) entry which is preliminary data.</text>
</comment>
<reference evidence="2 3" key="1">
    <citation type="journal article" date="2014" name="Nat. Genet.">
        <title>Genome sequence of the hot pepper provides insights into the evolution of pungency in Capsicum species.</title>
        <authorList>
            <person name="Kim S."/>
            <person name="Park M."/>
            <person name="Yeom S.I."/>
            <person name="Kim Y.M."/>
            <person name="Lee J.M."/>
            <person name="Lee H.A."/>
            <person name="Seo E."/>
            <person name="Choi J."/>
            <person name="Cheong K."/>
            <person name="Kim K.T."/>
            <person name="Jung K."/>
            <person name="Lee G.W."/>
            <person name="Oh S.K."/>
            <person name="Bae C."/>
            <person name="Kim S.B."/>
            <person name="Lee H.Y."/>
            <person name="Kim S.Y."/>
            <person name="Kim M.S."/>
            <person name="Kang B.C."/>
            <person name="Jo Y.D."/>
            <person name="Yang H.B."/>
            <person name="Jeong H.J."/>
            <person name="Kang W.H."/>
            <person name="Kwon J.K."/>
            <person name="Shin C."/>
            <person name="Lim J.Y."/>
            <person name="Park J.H."/>
            <person name="Huh J.H."/>
            <person name="Kim J.S."/>
            <person name="Kim B.D."/>
            <person name="Cohen O."/>
            <person name="Paran I."/>
            <person name="Suh M.C."/>
            <person name="Lee S.B."/>
            <person name="Kim Y.K."/>
            <person name="Shin Y."/>
            <person name="Noh S.J."/>
            <person name="Park J."/>
            <person name="Seo Y.S."/>
            <person name="Kwon S.Y."/>
            <person name="Kim H.A."/>
            <person name="Park J.M."/>
            <person name="Kim H.J."/>
            <person name="Choi S.B."/>
            <person name="Bosland P.W."/>
            <person name="Reeves G."/>
            <person name="Jo S.H."/>
            <person name="Lee B.W."/>
            <person name="Cho H.T."/>
            <person name="Choi H.S."/>
            <person name="Lee M.S."/>
            <person name="Yu Y."/>
            <person name="Do Choi Y."/>
            <person name="Park B.S."/>
            <person name="van Deynze A."/>
            <person name="Ashrafi H."/>
            <person name="Hill T."/>
            <person name="Kim W.T."/>
            <person name="Pai H.S."/>
            <person name="Ahn H.K."/>
            <person name="Yeam I."/>
            <person name="Giovannoni J.J."/>
            <person name="Rose J.K."/>
            <person name="Sorensen I."/>
            <person name="Lee S.J."/>
            <person name="Kim R.W."/>
            <person name="Choi I.Y."/>
            <person name="Choi B.S."/>
            <person name="Lim J.S."/>
            <person name="Lee Y.H."/>
            <person name="Choi D."/>
        </authorList>
    </citation>
    <scope>NUCLEOTIDE SEQUENCE [LARGE SCALE GENOMIC DNA]</scope>
    <source>
        <strain evidence="3">cv. CM334</strain>
    </source>
</reference>
<keyword evidence="3" id="KW-1185">Reference proteome</keyword>
<feature type="compositionally biased region" description="Polar residues" evidence="1">
    <location>
        <begin position="67"/>
        <end position="82"/>
    </location>
</feature>
<reference evidence="2 3" key="2">
    <citation type="journal article" date="2017" name="Genome Biol.">
        <title>New reference genome sequences of hot pepper reveal the massive evolution of plant disease-resistance genes by retroduplication.</title>
        <authorList>
            <person name="Kim S."/>
            <person name="Park J."/>
            <person name="Yeom S.I."/>
            <person name="Kim Y.M."/>
            <person name="Seo E."/>
            <person name="Kim K.T."/>
            <person name="Kim M.S."/>
            <person name="Lee J.M."/>
            <person name="Cheong K."/>
            <person name="Shin H.S."/>
            <person name="Kim S.B."/>
            <person name="Han K."/>
            <person name="Lee J."/>
            <person name="Park M."/>
            <person name="Lee H.A."/>
            <person name="Lee H.Y."/>
            <person name="Lee Y."/>
            <person name="Oh S."/>
            <person name="Lee J.H."/>
            <person name="Choi E."/>
            <person name="Choi E."/>
            <person name="Lee S.E."/>
            <person name="Jeon J."/>
            <person name="Kim H."/>
            <person name="Choi G."/>
            <person name="Song H."/>
            <person name="Lee J."/>
            <person name="Lee S.C."/>
            <person name="Kwon J.K."/>
            <person name="Lee H.Y."/>
            <person name="Koo N."/>
            <person name="Hong Y."/>
            <person name="Kim R.W."/>
            <person name="Kang W.H."/>
            <person name="Huh J.H."/>
            <person name="Kang B.C."/>
            <person name="Yang T.J."/>
            <person name="Lee Y.H."/>
            <person name="Bennetzen J.L."/>
            <person name="Choi D."/>
        </authorList>
    </citation>
    <scope>NUCLEOTIDE SEQUENCE [LARGE SCALE GENOMIC DNA]</scope>
    <source>
        <strain evidence="3">cv. CM334</strain>
    </source>
</reference>
<feature type="region of interest" description="Disordered" evidence="1">
    <location>
        <begin position="67"/>
        <end position="94"/>
    </location>
</feature>
<sequence length="113" mass="13015">MLELSLQEWVIDRPLSFKASSGQEAWSYYKGESQVQHFLSRTADAILALKCDLRYHFSGSALITTMDQSSVAPPPNLASSRQDNNDQDRRSQAYVNREKYVKISDYFSYPSRR</sequence>
<proteinExistence type="predicted"/>
<organism evidence="2 3">
    <name type="scientific">Capsicum annuum</name>
    <name type="common">Capsicum pepper</name>
    <dbReference type="NCBI Taxonomy" id="4072"/>
    <lineage>
        <taxon>Eukaryota</taxon>
        <taxon>Viridiplantae</taxon>
        <taxon>Streptophyta</taxon>
        <taxon>Embryophyta</taxon>
        <taxon>Tracheophyta</taxon>
        <taxon>Spermatophyta</taxon>
        <taxon>Magnoliopsida</taxon>
        <taxon>eudicotyledons</taxon>
        <taxon>Gunneridae</taxon>
        <taxon>Pentapetalae</taxon>
        <taxon>asterids</taxon>
        <taxon>lamiids</taxon>
        <taxon>Solanales</taxon>
        <taxon>Solanaceae</taxon>
        <taxon>Solanoideae</taxon>
        <taxon>Capsiceae</taxon>
        <taxon>Capsicum</taxon>
    </lineage>
</organism>
<feature type="compositionally biased region" description="Basic and acidic residues" evidence="1">
    <location>
        <begin position="83"/>
        <end position="94"/>
    </location>
</feature>
<dbReference type="AlphaFoldDB" id="A0A2G2YFS0"/>
<gene>
    <name evidence="2" type="ORF">T459_28064</name>
</gene>
<name>A0A2G2YFS0_CAPAN</name>
<evidence type="ECO:0000313" key="2">
    <source>
        <dbReference type="EMBL" id="PHT68577.1"/>
    </source>
</evidence>
<evidence type="ECO:0000313" key="3">
    <source>
        <dbReference type="Proteomes" id="UP000222542"/>
    </source>
</evidence>
<accession>A0A2G2YFS0</accession>
<dbReference type="Proteomes" id="UP000222542">
    <property type="component" value="Unassembled WGS sequence"/>
</dbReference>
<evidence type="ECO:0000256" key="1">
    <source>
        <dbReference type="SAM" id="MobiDB-lite"/>
    </source>
</evidence>
<protein>
    <submittedName>
        <fullName evidence="2">Uncharacterized protein</fullName>
    </submittedName>
</protein>
<dbReference type="Gramene" id="PHT68577">
    <property type="protein sequence ID" value="PHT68577"/>
    <property type="gene ID" value="T459_28064"/>
</dbReference>
<dbReference type="EMBL" id="AYRZ02000011">
    <property type="protein sequence ID" value="PHT68577.1"/>
    <property type="molecule type" value="Genomic_DNA"/>
</dbReference>